<dbReference type="SUPFAM" id="SSF46689">
    <property type="entry name" value="Homeodomain-like"/>
    <property type="match status" value="1"/>
</dbReference>
<evidence type="ECO:0000313" key="3">
    <source>
        <dbReference type="Proteomes" id="UP001153954"/>
    </source>
</evidence>
<dbReference type="InterPro" id="IPR009057">
    <property type="entry name" value="Homeodomain-like_sf"/>
</dbReference>
<dbReference type="InterPro" id="IPR050863">
    <property type="entry name" value="CenT-Element_Derived"/>
</dbReference>
<dbReference type="PANTHER" id="PTHR19303">
    <property type="entry name" value="TRANSPOSON"/>
    <property type="match status" value="1"/>
</dbReference>
<evidence type="ECO:0008006" key="4">
    <source>
        <dbReference type="Google" id="ProtNLM"/>
    </source>
</evidence>
<dbReference type="Gene3D" id="1.10.10.60">
    <property type="entry name" value="Homeodomain-like"/>
    <property type="match status" value="1"/>
</dbReference>
<dbReference type="AlphaFoldDB" id="A0AAU9UYW7"/>
<reference evidence="2" key="1">
    <citation type="submission" date="2022-03" db="EMBL/GenBank/DDBJ databases">
        <authorList>
            <person name="Tunstrom K."/>
        </authorList>
    </citation>
    <scope>NUCLEOTIDE SEQUENCE</scope>
</reference>
<dbReference type="Proteomes" id="UP001153954">
    <property type="component" value="Unassembled WGS sequence"/>
</dbReference>
<evidence type="ECO:0000256" key="1">
    <source>
        <dbReference type="ARBA" id="ARBA00004123"/>
    </source>
</evidence>
<protein>
    <recommendedName>
        <fullName evidence="4">HTH psq-type domain-containing protein</fullName>
    </recommendedName>
</protein>
<dbReference type="GO" id="GO:0003677">
    <property type="term" value="F:DNA binding"/>
    <property type="evidence" value="ECO:0007669"/>
    <property type="project" value="TreeGrafter"/>
</dbReference>
<dbReference type="GO" id="GO:0005634">
    <property type="term" value="C:nucleus"/>
    <property type="evidence" value="ECO:0007669"/>
    <property type="project" value="UniProtKB-SubCell"/>
</dbReference>
<name>A0AAU9UYW7_EUPED</name>
<dbReference type="PANTHER" id="PTHR19303:SF71">
    <property type="entry name" value="ZINC FINGER PHD-TYPE DOMAIN-CONTAINING PROTEIN"/>
    <property type="match status" value="1"/>
</dbReference>
<comment type="caution">
    <text evidence="2">The sequence shown here is derived from an EMBL/GenBank/DDBJ whole genome shotgun (WGS) entry which is preliminary data.</text>
</comment>
<dbReference type="EMBL" id="CAKOGL010000027">
    <property type="protein sequence ID" value="CAH2104755.1"/>
    <property type="molecule type" value="Genomic_DNA"/>
</dbReference>
<sequence>MVNKYKRKTSQAAWDETAMTSALKEVTDLKRSVKSTAQKFGIPLTTLHRHLKSGSAQKKLGRFATIFTSEQENELLEYLFHMDAFFYGLSKEEFLRLVYQYAVMNKIAHPFKNGTAGRDWFKGFSKRHPDLTLRKPEPTSIARARSFNKPQVYRFYDLLEDQIKKYGIDATRLYNMDETGIQTSSNKPSRILTKTGKRQVGLISSTERGKTTTIVCCCNAAGSFLPPYMIFARKKFLARLLDGAPPGTQGTCSDNGWINGWMDK</sequence>
<keyword evidence="3" id="KW-1185">Reference proteome</keyword>
<proteinExistence type="predicted"/>
<comment type="subcellular location">
    <subcellularLocation>
        <location evidence="1">Nucleus</location>
    </subcellularLocation>
</comment>
<evidence type="ECO:0000313" key="2">
    <source>
        <dbReference type="EMBL" id="CAH2104755.1"/>
    </source>
</evidence>
<accession>A0AAU9UYW7</accession>
<gene>
    <name evidence="2" type="ORF">EEDITHA_LOCUS19092</name>
</gene>
<organism evidence="2 3">
    <name type="scientific">Euphydryas editha</name>
    <name type="common">Edith's checkerspot</name>
    <dbReference type="NCBI Taxonomy" id="104508"/>
    <lineage>
        <taxon>Eukaryota</taxon>
        <taxon>Metazoa</taxon>
        <taxon>Ecdysozoa</taxon>
        <taxon>Arthropoda</taxon>
        <taxon>Hexapoda</taxon>
        <taxon>Insecta</taxon>
        <taxon>Pterygota</taxon>
        <taxon>Neoptera</taxon>
        <taxon>Endopterygota</taxon>
        <taxon>Lepidoptera</taxon>
        <taxon>Glossata</taxon>
        <taxon>Ditrysia</taxon>
        <taxon>Papilionoidea</taxon>
        <taxon>Nymphalidae</taxon>
        <taxon>Nymphalinae</taxon>
        <taxon>Euphydryas</taxon>
    </lineage>
</organism>